<proteinExistence type="predicted"/>
<accession>A0A7C9BRI8</accession>
<dbReference type="Pfam" id="PF20420">
    <property type="entry name" value="DUF6702"/>
    <property type="match status" value="1"/>
</dbReference>
<organism evidence="1 2">
    <name type="scientific">Salmonirosea aquatica</name>
    <dbReference type="NCBI Taxonomy" id="2654236"/>
    <lineage>
        <taxon>Bacteria</taxon>
        <taxon>Pseudomonadati</taxon>
        <taxon>Bacteroidota</taxon>
        <taxon>Cytophagia</taxon>
        <taxon>Cytophagales</taxon>
        <taxon>Spirosomataceae</taxon>
        <taxon>Salmonirosea</taxon>
    </lineage>
</organism>
<evidence type="ECO:0000313" key="1">
    <source>
        <dbReference type="EMBL" id="MPR34379.1"/>
    </source>
</evidence>
<evidence type="ECO:0000313" key="2">
    <source>
        <dbReference type="Proteomes" id="UP000479293"/>
    </source>
</evidence>
<reference evidence="1 2" key="1">
    <citation type="submission" date="2019-10" db="EMBL/GenBank/DDBJ databases">
        <title>Draft Genome Sequence of Cytophagaceae sp. SJW1-29.</title>
        <authorList>
            <person name="Choi A."/>
        </authorList>
    </citation>
    <scope>NUCLEOTIDE SEQUENCE [LARGE SCALE GENOMIC DNA]</scope>
    <source>
        <strain evidence="1 2">SJW1-29</strain>
    </source>
</reference>
<dbReference type="AlphaFoldDB" id="A0A7C9BRI8"/>
<dbReference type="InterPro" id="IPR046525">
    <property type="entry name" value="DUF6702"/>
</dbReference>
<comment type="caution">
    <text evidence="1">The sequence shown here is derived from an EMBL/GenBank/DDBJ whole genome shotgun (WGS) entry which is preliminary data.</text>
</comment>
<keyword evidence="2" id="KW-1185">Reference proteome</keyword>
<dbReference type="EMBL" id="WHLY01000002">
    <property type="protein sequence ID" value="MPR34379.1"/>
    <property type="molecule type" value="Genomic_DNA"/>
</dbReference>
<sequence length="133" mass="15698">MRYDAAQKSLEISVRAYTDDLEKGLSLANDNRRFVLRNDDQNNSYLEQYLRKHFALAGPDRRLRAFQYIGKEEEADATWLYLEVPFSGNPEGWVLRHDLLMETFDDQVNMVNVKWGEERKTYLFKKSQSVQAL</sequence>
<gene>
    <name evidence="1" type="ORF">GBK04_13685</name>
</gene>
<dbReference type="Proteomes" id="UP000479293">
    <property type="component" value="Unassembled WGS sequence"/>
</dbReference>
<protein>
    <submittedName>
        <fullName evidence="1">Uncharacterized protein</fullName>
    </submittedName>
</protein>
<name>A0A7C9BRI8_9BACT</name>